<evidence type="ECO:0000313" key="9">
    <source>
        <dbReference type="EMBL" id="QWQ31583.1"/>
    </source>
</evidence>
<comment type="similarity">
    <text evidence="1 4">Belongs to the FtsZ family.</text>
</comment>
<evidence type="ECO:0000256" key="1">
    <source>
        <dbReference type="ARBA" id="ARBA00009690"/>
    </source>
</evidence>
<keyword evidence="3 4" id="KW-0342">GTP-binding</keyword>
<dbReference type="RefSeq" id="WP_129637179.1">
    <property type="nucleotide sequence ID" value="NZ_CP076459.1"/>
</dbReference>
<dbReference type="PRINTS" id="PR00423">
    <property type="entry name" value="CELLDVISFTSZ"/>
</dbReference>
<sequence length="397" mass="42198">MPQIQPSEVQTFASIKVVGVGGAGGSAINRMKDAGLTGVQFIAMNTDAQALHNSKADIKIHLGRDATNGLGAGADPTVGEAAANESRDEIREALEGADMVFVTIGAGGGTGSGAGYVVAEVARELGILVVGVATRPFSFEGEKRRVNADWAISHLGREVDTLITIPNDRLLQTIDRRTPLLETFKIADDVLRQGVQGISELITEHGLINLDFADVKAIMSNAGSALMGIGRASGDDRAVQAAQQAIESPLIEVSIDGAKGVLFNVTGGYDMSMAEIQEAAEIITSAVSPNANIIFGATLKPEMEDELVITVIATGFDSDTFRQQEVSLTVGDDTKPAETEVDDEMVKNIDLELDKEESAESFAAEPETNIWENPTVEADDDEDDTPAFLRRRKKNKE</sequence>
<dbReference type="EMBL" id="CP076459">
    <property type="protein sequence ID" value="QWQ31583.1"/>
    <property type="molecule type" value="Genomic_DNA"/>
</dbReference>
<dbReference type="PROSITE" id="PS01134">
    <property type="entry name" value="FTSZ_1"/>
    <property type="match status" value="1"/>
</dbReference>
<dbReference type="GO" id="GO:0003924">
    <property type="term" value="F:GTPase activity"/>
    <property type="evidence" value="ECO:0007669"/>
    <property type="project" value="UniProtKB-UniRule"/>
</dbReference>
<dbReference type="Gene3D" id="3.30.1330.20">
    <property type="entry name" value="Tubulin/FtsZ, C-terminal domain"/>
    <property type="match status" value="1"/>
</dbReference>
<evidence type="ECO:0000259" key="7">
    <source>
        <dbReference type="SMART" id="SM00864"/>
    </source>
</evidence>
<gene>
    <name evidence="4 9" type="primary">ftsZ</name>
    <name evidence="9" type="ORF">KOY49_01015</name>
</gene>
<evidence type="ECO:0000256" key="5">
    <source>
        <dbReference type="NCBIfam" id="TIGR00065"/>
    </source>
</evidence>
<keyword evidence="4" id="KW-0963">Cytoplasm</keyword>
<dbReference type="CDD" id="cd02201">
    <property type="entry name" value="FtsZ_type1"/>
    <property type="match status" value="1"/>
</dbReference>
<dbReference type="FunFam" id="3.40.50.1440:FF:000001">
    <property type="entry name" value="Cell division protein FtsZ"/>
    <property type="match status" value="1"/>
</dbReference>
<organism evidence="9 10">
    <name type="scientific">Candidatus Minimicrobia vallesae</name>
    <dbReference type="NCBI Taxonomy" id="2841264"/>
    <lineage>
        <taxon>Bacteria</taxon>
        <taxon>Candidatus Saccharimonadota</taxon>
        <taxon>Candidatus Saccharimonadota incertae sedis</taxon>
        <taxon>Candidatus Minimicrobia</taxon>
    </lineage>
</organism>
<evidence type="ECO:0000256" key="4">
    <source>
        <dbReference type="HAMAP-Rule" id="MF_00909"/>
    </source>
</evidence>
<dbReference type="SMART" id="SM00864">
    <property type="entry name" value="Tubulin"/>
    <property type="match status" value="1"/>
</dbReference>
<name>A0A8F1SAH3_9BACT</name>
<dbReference type="GO" id="GO:0005737">
    <property type="term" value="C:cytoplasm"/>
    <property type="evidence" value="ECO:0007669"/>
    <property type="project" value="UniProtKB-SubCell"/>
</dbReference>
<dbReference type="InterPro" id="IPR017975">
    <property type="entry name" value="Tubulin_CS"/>
</dbReference>
<dbReference type="InterPro" id="IPR003008">
    <property type="entry name" value="Tubulin_FtsZ_GTPase"/>
</dbReference>
<dbReference type="GO" id="GO:0043093">
    <property type="term" value="P:FtsZ-dependent cytokinesis"/>
    <property type="evidence" value="ECO:0007669"/>
    <property type="project" value="UniProtKB-UniRule"/>
</dbReference>
<dbReference type="GO" id="GO:0005874">
    <property type="term" value="C:microtubule"/>
    <property type="evidence" value="ECO:0007669"/>
    <property type="project" value="InterPro"/>
</dbReference>
<keyword evidence="4" id="KW-0131">Cell cycle</keyword>
<keyword evidence="10" id="KW-1185">Reference proteome</keyword>
<dbReference type="PROSITE" id="PS00227">
    <property type="entry name" value="TUBULIN"/>
    <property type="match status" value="1"/>
</dbReference>
<evidence type="ECO:0000256" key="3">
    <source>
        <dbReference type="ARBA" id="ARBA00023134"/>
    </source>
</evidence>
<dbReference type="PANTHER" id="PTHR30314">
    <property type="entry name" value="CELL DIVISION PROTEIN FTSZ-RELATED"/>
    <property type="match status" value="1"/>
</dbReference>
<evidence type="ECO:0000313" key="10">
    <source>
        <dbReference type="Proteomes" id="UP000677117"/>
    </source>
</evidence>
<dbReference type="Pfam" id="PF00091">
    <property type="entry name" value="Tubulin"/>
    <property type="match status" value="1"/>
</dbReference>
<evidence type="ECO:0000256" key="2">
    <source>
        <dbReference type="ARBA" id="ARBA00022741"/>
    </source>
</evidence>
<feature type="binding site" evidence="4">
    <location>
        <position position="144"/>
    </location>
    <ligand>
        <name>GTP</name>
        <dbReference type="ChEBI" id="CHEBI:37565"/>
    </ligand>
</feature>
<dbReference type="GO" id="GO:0007017">
    <property type="term" value="P:microtubule-based process"/>
    <property type="evidence" value="ECO:0007669"/>
    <property type="project" value="InterPro"/>
</dbReference>
<keyword evidence="4 9" id="KW-0132">Cell division</keyword>
<keyword evidence="4" id="KW-0717">Septation</keyword>
<dbReference type="InterPro" id="IPR036525">
    <property type="entry name" value="Tubulin/FtsZ_GTPase_sf"/>
</dbReference>
<dbReference type="GO" id="GO:0032153">
    <property type="term" value="C:cell division site"/>
    <property type="evidence" value="ECO:0007669"/>
    <property type="project" value="UniProtKB-UniRule"/>
</dbReference>
<dbReference type="AlphaFoldDB" id="A0A8F1SAH3"/>
<feature type="binding site" evidence="4">
    <location>
        <position position="140"/>
    </location>
    <ligand>
        <name>GTP</name>
        <dbReference type="ChEBI" id="CHEBI:37565"/>
    </ligand>
</feature>
<dbReference type="InterPro" id="IPR024757">
    <property type="entry name" value="FtsZ_C"/>
</dbReference>
<dbReference type="Pfam" id="PF12327">
    <property type="entry name" value="FtsZ_C"/>
    <property type="match status" value="1"/>
</dbReference>
<dbReference type="InterPro" id="IPR000158">
    <property type="entry name" value="Cell_div_FtsZ"/>
</dbReference>
<dbReference type="InterPro" id="IPR020805">
    <property type="entry name" value="Cell_div_FtsZ_CS"/>
</dbReference>
<dbReference type="GO" id="GO:0051258">
    <property type="term" value="P:protein polymerization"/>
    <property type="evidence" value="ECO:0007669"/>
    <property type="project" value="UniProtKB-UniRule"/>
</dbReference>
<protein>
    <recommendedName>
        <fullName evidence="4 5">Cell division protein FtsZ</fullName>
    </recommendedName>
</protein>
<dbReference type="PANTHER" id="PTHR30314:SF3">
    <property type="entry name" value="MITOCHONDRIAL DIVISION PROTEIN FSZA"/>
    <property type="match status" value="1"/>
</dbReference>
<feature type="domain" description="Tubulin/FtsZ 2-layer sandwich" evidence="8">
    <location>
        <begin position="208"/>
        <end position="325"/>
    </location>
</feature>
<dbReference type="InterPro" id="IPR045061">
    <property type="entry name" value="FtsZ/CetZ"/>
</dbReference>
<comment type="subunit">
    <text evidence="4">Homodimer. Polymerizes to form a dynamic ring structure in a strictly GTP-dependent manner. Interacts directly with several other division proteins.</text>
</comment>
<feature type="binding site" evidence="4">
    <location>
        <begin position="109"/>
        <end position="111"/>
    </location>
    <ligand>
        <name>GTP</name>
        <dbReference type="ChEBI" id="CHEBI:37565"/>
    </ligand>
</feature>
<feature type="domain" description="Tubulin/FtsZ GTPase" evidence="7">
    <location>
        <begin position="14"/>
        <end position="206"/>
    </location>
</feature>
<dbReference type="Proteomes" id="UP000677117">
    <property type="component" value="Chromosome"/>
</dbReference>
<dbReference type="HAMAP" id="MF_00909">
    <property type="entry name" value="FtsZ"/>
    <property type="match status" value="1"/>
</dbReference>
<dbReference type="SUPFAM" id="SSF52490">
    <property type="entry name" value="Tubulin nucleotide-binding domain-like"/>
    <property type="match status" value="1"/>
</dbReference>
<comment type="function">
    <text evidence="4">Essential cell division protein that forms a contractile ring structure (Z ring) at the future cell division site. The regulation of the ring assembly controls the timing and the location of cell division. One of the functions of the FtsZ ring is to recruit other cell division proteins to the septum to produce a new cell wall between the dividing cells. Binds GTP and shows GTPase activity.</text>
</comment>
<dbReference type="InterPro" id="IPR037103">
    <property type="entry name" value="Tubulin/FtsZ-like_C"/>
</dbReference>
<dbReference type="Gene3D" id="3.40.50.1440">
    <property type="entry name" value="Tubulin/FtsZ, GTPase domain"/>
    <property type="match status" value="1"/>
</dbReference>
<reference evidence="9" key="1">
    <citation type="submission" date="2021-06" db="EMBL/GenBank/DDBJ databases">
        <title>An adapted protocol for Saccharibacteria cultivation: two new species join this phylum of Candidate Phyla Radiations.</title>
        <authorList>
            <person name="Ibrahim A."/>
            <person name="Maatouk M."/>
            <person name="Raoult D."/>
            <person name="Bittar F."/>
        </authorList>
    </citation>
    <scope>NUCLEOTIDE SEQUENCE</scope>
    <source>
        <strain evidence="9">IHU2</strain>
    </source>
</reference>
<evidence type="ECO:0000256" key="6">
    <source>
        <dbReference type="SAM" id="MobiDB-lite"/>
    </source>
</evidence>
<dbReference type="SMART" id="SM00865">
    <property type="entry name" value="Tubulin_C"/>
    <property type="match status" value="1"/>
</dbReference>
<evidence type="ECO:0000259" key="8">
    <source>
        <dbReference type="SMART" id="SM00865"/>
    </source>
</evidence>
<keyword evidence="2 4" id="KW-0547">Nucleotide-binding</keyword>
<dbReference type="SUPFAM" id="SSF55307">
    <property type="entry name" value="Tubulin C-terminal domain-like"/>
    <property type="match status" value="1"/>
</dbReference>
<dbReference type="GO" id="GO:0005525">
    <property type="term" value="F:GTP binding"/>
    <property type="evidence" value="ECO:0007669"/>
    <property type="project" value="UniProtKB-UniRule"/>
</dbReference>
<feature type="binding site" evidence="4">
    <location>
        <position position="188"/>
    </location>
    <ligand>
        <name>GTP</name>
        <dbReference type="ChEBI" id="CHEBI:37565"/>
    </ligand>
</feature>
<dbReference type="KEGG" id="mvl:KOY49_01015"/>
<comment type="caution">
    <text evidence="4">Lacks conserved residue(s) required for the propagation of feature annotation.</text>
</comment>
<proteinExistence type="inferred from homology"/>
<dbReference type="InterPro" id="IPR018316">
    <property type="entry name" value="Tubulin/FtsZ_2-layer-sand-dom"/>
</dbReference>
<feature type="region of interest" description="Disordered" evidence="6">
    <location>
        <begin position="356"/>
        <end position="397"/>
    </location>
</feature>
<accession>A0A8F1SAH3</accession>
<dbReference type="InterPro" id="IPR008280">
    <property type="entry name" value="Tub_FtsZ_C"/>
</dbReference>
<dbReference type="GO" id="GO:0000917">
    <property type="term" value="P:division septum assembly"/>
    <property type="evidence" value="ECO:0007669"/>
    <property type="project" value="UniProtKB-KW"/>
</dbReference>
<dbReference type="NCBIfam" id="TIGR00065">
    <property type="entry name" value="ftsZ"/>
    <property type="match status" value="1"/>
</dbReference>
<comment type="subcellular location">
    <subcellularLocation>
        <location evidence="4">Cytoplasm</location>
    </subcellularLocation>
    <text evidence="4">Assembles at midcell at the inner surface of the cytoplasmic membrane.</text>
</comment>